<dbReference type="Pfam" id="PF12671">
    <property type="entry name" value="Amidase_6"/>
    <property type="match status" value="1"/>
</dbReference>
<dbReference type="Proteomes" id="UP000319103">
    <property type="component" value="Unassembled WGS sequence"/>
</dbReference>
<reference evidence="2 3" key="1">
    <citation type="submission" date="2019-06" db="EMBL/GenBank/DDBJ databases">
        <title>Description of Kitasatospora acidophila sp. nov. isolated from pine grove soil, and reclassification of Streptomyces novaecaesareae to Kitasatospora novaeceasareae comb. nov.</title>
        <authorList>
            <person name="Kim M.J."/>
        </authorList>
    </citation>
    <scope>NUCLEOTIDE SEQUENCE [LARGE SCALE GENOMIC DNA]</scope>
    <source>
        <strain evidence="2 3">MMS16-CNU292</strain>
    </source>
</reference>
<gene>
    <name evidence="2" type="ORF">E6W39_08490</name>
</gene>
<protein>
    <recommendedName>
        <fullName evidence="1">Putative amidase domain-containing protein</fullName>
    </recommendedName>
</protein>
<evidence type="ECO:0000313" key="2">
    <source>
        <dbReference type="EMBL" id="TQF02307.1"/>
    </source>
</evidence>
<comment type="caution">
    <text evidence="2">The sequence shown here is derived from an EMBL/GenBank/DDBJ whole genome shotgun (WGS) entry which is preliminary data.</text>
</comment>
<dbReference type="OrthoDB" id="3826164at2"/>
<name>A0A540VZY4_9ACTN</name>
<dbReference type="EMBL" id="VIGB01000003">
    <property type="protein sequence ID" value="TQF02307.1"/>
    <property type="molecule type" value="Genomic_DNA"/>
</dbReference>
<dbReference type="PANTHER" id="PTHR40032:SF1">
    <property type="entry name" value="EXPORTED PROTEIN"/>
    <property type="match status" value="1"/>
</dbReference>
<evidence type="ECO:0000313" key="3">
    <source>
        <dbReference type="Proteomes" id="UP000319103"/>
    </source>
</evidence>
<dbReference type="AlphaFoldDB" id="A0A540VZY4"/>
<keyword evidence="3" id="KW-1185">Reference proteome</keyword>
<dbReference type="InterPro" id="IPR024301">
    <property type="entry name" value="Amidase_6"/>
</dbReference>
<sequence length="247" mass="27143">MELSAYAGDIPDGSDPNLVAEWWAGLNPQQQQQFMNADPVKIAGLPGIPDTVKGELQGTDGKYDRVAFIQYATDHWNDDHGNVSGEDNCTNFTSNALHEAGMHYKGSTTYDSDGWGQSVAGQGGWDLGLGFIAGQEHTNSWSAAQNLHDFLLNNGGVQVPRDQVKPGDIMFLQQDNNKDTDLFGDGLQQGSVHHTAIVTAVTPDGDIRYTQHSDPRLNVSLDGRSQHELESEGQQNYQFVRPQPNWY</sequence>
<dbReference type="PANTHER" id="PTHR40032">
    <property type="entry name" value="EXPORTED PROTEIN-RELATED"/>
    <property type="match status" value="1"/>
</dbReference>
<dbReference type="RefSeq" id="WP_141633006.1">
    <property type="nucleotide sequence ID" value="NZ_VIGB01000003.1"/>
</dbReference>
<evidence type="ECO:0000259" key="1">
    <source>
        <dbReference type="Pfam" id="PF12671"/>
    </source>
</evidence>
<accession>A0A540VZY4</accession>
<organism evidence="2 3">
    <name type="scientific">Kitasatospora acidiphila</name>
    <dbReference type="NCBI Taxonomy" id="2567942"/>
    <lineage>
        <taxon>Bacteria</taxon>
        <taxon>Bacillati</taxon>
        <taxon>Actinomycetota</taxon>
        <taxon>Actinomycetes</taxon>
        <taxon>Kitasatosporales</taxon>
        <taxon>Streptomycetaceae</taxon>
        <taxon>Kitasatospora</taxon>
    </lineage>
</organism>
<feature type="domain" description="Putative amidase" evidence="1">
    <location>
        <begin position="62"/>
        <end position="224"/>
    </location>
</feature>
<dbReference type="Gene3D" id="3.90.1720.10">
    <property type="entry name" value="endopeptidase domain like (from Nostoc punctiforme)"/>
    <property type="match status" value="1"/>
</dbReference>
<proteinExistence type="predicted"/>